<dbReference type="EMBL" id="JAKOGI010000492">
    <property type="protein sequence ID" value="KAJ8434219.1"/>
    <property type="molecule type" value="Genomic_DNA"/>
</dbReference>
<evidence type="ECO:0000256" key="1">
    <source>
        <dbReference type="SAM" id="MobiDB-lite"/>
    </source>
</evidence>
<feature type="region of interest" description="Disordered" evidence="1">
    <location>
        <begin position="232"/>
        <end position="259"/>
    </location>
</feature>
<feature type="compositionally biased region" description="Basic residues" evidence="1">
    <location>
        <begin position="242"/>
        <end position="252"/>
    </location>
</feature>
<dbReference type="InterPro" id="IPR058594">
    <property type="entry name" value="PB1-like_dom_pln"/>
</dbReference>
<organism evidence="3 4">
    <name type="scientific">Carnegiea gigantea</name>
    <dbReference type="NCBI Taxonomy" id="171969"/>
    <lineage>
        <taxon>Eukaryota</taxon>
        <taxon>Viridiplantae</taxon>
        <taxon>Streptophyta</taxon>
        <taxon>Embryophyta</taxon>
        <taxon>Tracheophyta</taxon>
        <taxon>Spermatophyta</taxon>
        <taxon>Magnoliopsida</taxon>
        <taxon>eudicotyledons</taxon>
        <taxon>Gunneridae</taxon>
        <taxon>Pentapetalae</taxon>
        <taxon>Caryophyllales</taxon>
        <taxon>Cactineae</taxon>
        <taxon>Cactaceae</taxon>
        <taxon>Cactoideae</taxon>
        <taxon>Echinocereeae</taxon>
        <taxon>Carnegiea</taxon>
    </lineage>
</organism>
<gene>
    <name evidence="3" type="ORF">Cgig2_029743</name>
</gene>
<keyword evidence="4" id="KW-1185">Reference proteome</keyword>
<dbReference type="Proteomes" id="UP001153076">
    <property type="component" value="Unassembled WGS sequence"/>
</dbReference>
<dbReference type="Pfam" id="PF26130">
    <property type="entry name" value="PB1-like"/>
    <property type="match status" value="1"/>
</dbReference>
<evidence type="ECO:0000259" key="2">
    <source>
        <dbReference type="Pfam" id="PF26130"/>
    </source>
</evidence>
<sequence>MGNYLHNGKNKPSAPSPMDQAIHHGGNFMDGVEVKHVGGGVSEIKLVDIDRLFKFEIIRLAKDIGFTNVEELCYLVPSMSLEEGLRTCHNDFKSLDMAATAVVHKRLVVYVIHRVDVANVVVLEMLPLPCPSRITQQSNMDPISSTKRTKHLIDILEDIRMTSMERIIVKRVIMRAPQDATYLGISSKLEKEKEEARNCFLVHSKTIFQVYDTYEGLITPCTRDRHWPKKDMPLELPPIKIGHGRPRRNRRKDSHEDPKKVDWQEIEGRWCATTTKVLVIIRRVVLNRHSLQIANHLHRKGNRADQGNKLSFSISQGRKKQELRKGEKQGGAWELLEVEEEVEAGRNMQEAAHSLLSSLYSEDSIFSVAFLGYQICTLK</sequence>
<name>A0A9Q1QA86_9CARY</name>
<comment type="caution">
    <text evidence="3">The sequence shown here is derived from an EMBL/GenBank/DDBJ whole genome shotgun (WGS) entry which is preliminary data.</text>
</comment>
<dbReference type="OrthoDB" id="695318at2759"/>
<evidence type="ECO:0000313" key="3">
    <source>
        <dbReference type="EMBL" id="KAJ8434219.1"/>
    </source>
</evidence>
<reference evidence="3" key="1">
    <citation type="submission" date="2022-04" db="EMBL/GenBank/DDBJ databases">
        <title>Carnegiea gigantea Genome sequencing and assembly v2.</title>
        <authorList>
            <person name="Copetti D."/>
            <person name="Sanderson M.J."/>
            <person name="Burquez A."/>
            <person name="Wojciechowski M.F."/>
        </authorList>
    </citation>
    <scope>NUCLEOTIDE SEQUENCE</scope>
    <source>
        <strain evidence="3">SGP5-SGP5p</strain>
        <tissue evidence="3">Aerial part</tissue>
    </source>
</reference>
<accession>A0A9Q1QA86</accession>
<dbReference type="AlphaFoldDB" id="A0A9Q1QA86"/>
<proteinExistence type="predicted"/>
<feature type="region of interest" description="Disordered" evidence="1">
    <location>
        <begin position="1"/>
        <end position="20"/>
    </location>
</feature>
<feature type="domain" description="PB1-like" evidence="2">
    <location>
        <begin position="20"/>
        <end position="113"/>
    </location>
</feature>
<evidence type="ECO:0000313" key="4">
    <source>
        <dbReference type="Proteomes" id="UP001153076"/>
    </source>
</evidence>
<protein>
    <recommendedName>
        <fullName evidence="2">PB1-like domain-containing protein</fullName>
    </recommendedName>
</protein>